<evidence type="ECO:0000313" key="2">
    <source>
        <dbReference type="EMBL" id="KAJ7748366.1"/>
    </source>
</evidence>
<proteinExistence type="predicted"/>
<comment type="caution">
    <text evidence="2">The sequence shown here is derived from an EMBL/GenBank/DDBJ whole genome shotgun (WGS) entry which is preliminary data.</text>
</comment>
<evidence type="ECO:0000313" key="3">
    <source>
        <dbReference type="Proteomes" id="UP001215598"/>
    </source>
</evidence>
<protein>
    <submittedName>
        <fullName evidence="2">Uncharacterized protein</fullName>
    </submittedName>
</protein>
<keyword evidence="3" id="KW-1185">Reference proteome</keyword>
<reference evidence="2" key="1">
    <citation type="submission" date="2023-03" db="EMBL/GenBank/DDBJ databases">
        <title>Massive genome expansion in bonnet fungi (Mycena s.s.) driven by repeated elements and novel gene families across ecological guilds.</title>
        <authorList>
            <consortium name="Lawrence Berkeley National Laboratory"/>
            <person name="Harder C.B."/>
            <person name="Miyauchi S."/>
            <person name="Viragh M."/>
            <person name="Kuo A."/>
            <person name="Thoen E."/>
            <person name="Andreopoulos B."/>
            <person name="Lu D."/>
            <person name="Skrede I."/>
            <person name="Drula E."/>
            <person name="Henrissat B."/>
            <person name="Morin E."/>
            <person name="Kohler A."/>
            <person name="Barry K."/>
            <person name="LaButti K."/>
            <person name="Morin E."/>
            <person name="Salamov A."/>
            <person name="Lipzen A."/>
            <person name="Mereny Z."/>
            <person name="Hegedus B."/>
            <person name="Baldrian P."/>
            <person name="Stursova M."/>
            <person name="Weitz H."/>
            <person name="Taylor A."/>
            <person name="Grigoriev I.V."/>
            <person name="Nagy L.G."/>
            <person name="Martin F."/>
            <person name="Kauserud H."/>
        </authorList>
    </citation>
    <scope>NUCLEOTIDE SEQUENCE</scope>
    <source>
        <strain evidence="2">CBHHK182m</strain>
    </source>
</reference>
<evidence type="ECO:0000256" key="1">
    <source>
        <dbReference type="SAM" id="MobiDB-lite"/>
    </source>
</evidence>
<accession>A0AAD7IQH2</accession>
<gene>
    <name evidence="2" type="ORF">B0H16DRAFT_1553131</name>
</gene>
<organism evidence="2 3">
    <name type="scientific">Mycena metata</name>
    <dbReference type="NCBI Taxonomy" id="1033252"/>
    <lineage>
        <taxon>Eukaryota</taxon>
        <taxon>Fungi</taxon>
        <taxon>Dikarya</taxon>
        <taxon>Basidiomycota</taxon>
        <taxon>Agaricomycotina</taxon>
        <taxon>Agaricomycetes</taxon>
        <taxon>Agaricomycetidae</taxon>
        <taxon>Agaricales</taxon>
        <taxon>Marasmiineae</taxon>
        <taxon>Mycenaceae</taxon>
        <taxon>Mycena</taxon>
    </lineage>
</organism>
<feature type="non-terminal residue" evidence="2">
    <location>
        <position position="262"/>
    </location>
</feature>
<sequence>MCVGMGASDRLAGIVYVERRLPVRVRARSSNMRGMRASGTGQHAGCECARARSGGREWDTGMWGTPACHRAAQMPGSSGQEDTSEVRMGEQCVCEPIPLPHPDGGREAGMDEGGEGREKKGRVGLRTSRRGNAAWPAIREVKGGTRDGAGSAEGRGDTVKCDGDCGGSRRDAYLASAEVYGEATADAARGRVIGKEDEDEDGMGYADDAHSPLRTVLVVGDAPYTGVGGVRLETLFVGGRELTDAQRGRTTGRMSMRRVCGR</sequence>
<feature type="compositionally biased region" description="Basic and acidic residues" evidence="1">
    <location>
        <begin position="103"/>
        <end position="118"/>
    </location>
</feature>
<name>A0AAD7IQH2_9AGAR</name>
<dbReference type="Proteomes" id="UP001215598">
    <property type="component" value="Unassembled WGS sequence"/>
</dbReference>
<dbReference type="AlphaFoldDB" id="A0AAD7IQH2"/>
<feature type="region of interest" description="Disordered" evidence="1">
    <location>
        <begin position="96"/>
        <end position="123"/>
    </location>
</feature>
<dbReference type="EMBL" id="JARKIB010000073">
    <property type="protein sequence ID" value="KAJ7748366.1"/>
    <property type="molecule type" value="Genomic_DNA"/>
</dbReference>